<dbReference type="Proteomes" id="UP000032266">
    <property type="component" value="Chromosome"/>
</dbReference>
<dbReference type="OrthoDB" id="262508at2"/>
<evidence type="ECO:0000313" key="1">
    <source>
        <dbReference type="EMBL" id="AJQ97251.1"/>
    </source>
</evidence>
<reference evidence="1 2" key="1">
    <citation type="submission" date="2014-01" db="EMBL/GenBank/DDBJ databases">
        <title>Full genme sequencing of cellulolytic bacterium Gynuella sunshinyii YC6258T gen. nov., sp. nov.</title>
        <authorList>
            <person name="Khan H."/>
            <person name="Chung E.J."/>
            <person name="Chung Y.R."/>
        </authorList>
    </citation>
    <scope>NUCLEOTIDE SEQUENCE [LARGE SCALE GENOMIC DNA]</scope>
    <source>
        <strain evidence="1 2">YC6258</strain>
    </source>
</reference>
<accession>A0A0C5VSU8</accession>
<dbReference type="Pfam" id="PF18944">
    <property type="entry name" value="DUF5691"/>
    <property type="match status" value="1"/>
</dbReference>
<sequence>MLTETQLREEQLRIEQLQQRWMVGSNSPVSLEDLPSDWQPLCQGMAAERLSIIALALASQHQEILYQDHHSTPLRSRSPLPVLSLPVLPERLRPWFRQALESIHKRTQIGHSALMHLLSQRGYVAHPADWLLSESDGDLPDVYLPWQQWVSQTDAAIAEPNTLTIENWDDWFPAPRLQQLKQLRRTDPDAARTLLESCINREPADKRLKLTEVLAIRLTAADSTFLQSLLQDRSGKVSALATQLLVRLGHYPADDQNRSQLTEELASTLELKKAGLIRKRLHLSSKPLNNKTRQAIRTQQLETVILVELAATLDISITQLLDSWQFSQHRSSDNQAFVTNAVNTLADDLLPPLLDNLMSYLAGEPEELWLLRLLVPRLSAPQRHDILQTLIKQKGTGLEFHSCLAFLSEPLTTLNWQTLTSTNAWKTLQESIKTQLTDSRYLDDPLIDRELVALGLMLPAELAAQVLQHLWQTGVQQADPVTDLLKLNAELRTSL</sequence>
<keyword evidence="2" id="KW-1185">Reference proteome</keyword>
<dbReference type="InterPro" id="IPR043746">
    <property type="entry name" value="DUF5691"/>
</dbReference>
<gene>
    <name evidence="1" type="ORF">YC6258_05221</name>
</gene>
<organism evidence="1 2">
    <name type="scientific">Gynuella sunshinyii YC6258</name>
    <dbReference type="NCBI Taxonomy" id="1445510"/>
    <lineage>
        <taxon>Bacteria</taxon>
        <taxon>Pseudomonadati</taxon>
        <taxon>Pseudomonadota</taxon>
        <taxon>Gammaproteobacteria</taxon>
        <taxon>Oceanospirillales</taxon>
        <taxon>Saccharospirillaceae</taxon>
        <taxon>Gynuella</taxon>
    </lineage>
</organism>
<dbReference type="EMBL" id="CP007142">
    <property type="protein sequence ID" value="AJQ97251.1"/>
    <property type="molecule type" value="Genomic_DNA"/>
</dbReference>
<proteinExistence type="predicted"/>
<protein>
    <submittedName>
        <fullName evidence="1">Uncharacterized protein</fullName>
    </submittedName>
</protein>
<dbReference type="RefSeq" id="WP_044619037.1">
    <property type="nucleotide sequence ID" value="NZ_CP007142.1"/>
</dbReference>
<evidence type="ECO:0000313" key="2">
    <source>
        <dbReference type="Proteomes" id="UP000032266"/>
    </source>
</evidence>
<dbReference type="HOGENOM" id="CLU_569612_0_0_6"/>
<name>A0A0C5VSU8_9GAMM</name>
<dbReference type="KEGG" id="gsn:YC6258_05221"/>
<dbReference type="AlphaFoldDB" id="A0A0C5VSU8"/>
<dbReference type="STRING" id="1445510.YC6258_05221"/>